<evidence type="ECO:0000256" key="2">
    <source>
        <dbReference type="ARBA" id="ARBA00022803"/>
    </source>
</evidence>
<feature type="transmembrane region" description="Helical" evidence="4">
    <location>
        <begin position="132"/>
        <end position="150"/>
    </location>
</feature>
<dbReference type="Pfam" id="PF14559">
    <property type="entry name" value="TPR_19"/>
    <property type="match status" value="1"/>
</dbReference>
<evidence type="ECO:0000313" key="6">
    <source>
        <dbReference type="Proteomes" id="UP000177279"/>
    </source>
</evidence>
<dbReference type="PANTHER" id="PTHR44858">
    <property type="entry name" value="TETRATRICOPEPTIDE REPEAT PROTEIN 6"/>
    <property type="match status" value="1"/>
</dbReference>
<dbReference type="GO" id="GO:0009279">
    <property type="term" value="C:cell outer membrane"/>
    <property type="evidence" value="ECO:0007669"/>
    <property type="project" value="TreeGrafter"/>
</dbReference>
<feature type="transmembrane region" description="Helical" evidence="4">
    <location>
        <begin position="102"/>
        <end position="120"/>
    </location>
</feature>
<evidence type="ECO:0000256" key="1">
    <source>
        <dbReference type="ARBA" id="ARBA00022737"/>
    </source>
</evidence>
<protein>
    <submittedName>
        <fullName evidence="5">Uncharacterized protein</fullName>
    </submittedName>
</protein>
<dbReference type="InterPro" id="IPR050498">
    <property type="entry name" value="Ycf3"/>
</dbReference>
<dbReference type="PANTHER" id="PTHR44858:SF1">
    <property type="entry name" value="UDP-N-ACETYLGLUCOSAMINE--PEPTIDE N-ACETYLGLUCOSAMINYLTRANSFERASE SPINDLY-RELATED"/>
    <property type="match status" value="1"/>
</dbReference>
<feature type="transmembrane region" description="Helical" evidence="4">
    <location>
        <begin position="388"/>
        <end position="407"/>
    </location>
</feature>
<feature type="transmembrane region" description="Helical" evidence="4">
    <location>
        <begin position="448"/>
        <end position="469"/>
    </location>
</feature>
<evidence type="ECO:0000313" key="5">
    <source>
        <dbReference type="EMBL" id="OHA96882.1"/>
    </source>
</evidence>
<keyword evidence="2 3" id="KW-0802">TPR repeat</keyword>
<dbReference type="SUPFAM" id="SSF48452">
    <property type="entry name" value="TPR-like"/>
    <property type="match status" value="2"/>
</dbReference>
<dbReference type="GO" id="GO:0046813">
    <property type="term" value="P:receptor-mediated virion attachment to host cell"/>
    <property type="evidence" value="ECO:0007669"/>
    <property type="project" value="TreeGrafter"/>
</dbReference>
<evidence type="ECO:0000256" key="4">
    <source>
        <dbReference type="SAM" id="Phobius"/>
    </source>
</evidence>
<organism evidence="5 6">
    <name type="scientific">Candidatus Zambryskibacteria bacterium RIFCSPHIGHO2_02_FULL_43_37</name>
    <dbReference type="NCBI Taxonomy" id="1802749"/>
    <lineage>
        <taxon>Bacteria</taxon>
        <taxon>Candidatus Zambryskiibacteriota</taxon>
    </lineage>
</organism>
<dbReference type="InterPro" id="IPR011990">
    <property type="entry name" value="TPR-like_helical_dom_sf"/>
</dbReference>
<evidence type="ECO:0000256" key="3">
    <source>
        <dbReference type="PROSITE-ProRule" id="PRU00339"/>
    </source>
</evidence>
<feature type="transmembrane region" description="Helical" evidence="4">
    <location>
        <begin position="67"/>
        <end position="90"/>
    </location>
</feature>
<comment type="caution">
    <text evidence="5">The sequence shown here is derived from an EMBL/GenBank/DDBJ whole genome shotgun (WGS) entry which is preliminary data.</text>
</comment>
<dbReference type="Gene3D" id="1.25.40.10">
    <property type="entry name" value="Tetratricopeptide repeat domain"/>
    <property type="match status" value="1"/>
</dbReference>
<feature type="repeat" description="TPR" evidence="3">
    <location>
        <begin position="673"/>
        <end position="706"/>
    </location>
</feature>
<feature type="transmembrane region" description="Helical" evidence="4">
    <location>
        <begin position="355"/>
        <end position="376"/>
    </location>
</feature>
<proteinExistence type="predicted"/>
<reference evidence="5 6" key="1">
    <citation type="journal article" date="2016" name="Nat. Commun.">
        <title>Thousands of microbial genomes shed light on interconnected biogeochemical processes in an aquifer system.</title>
        <authorList>
            <person name="Anantharaman K."/>
            <person name="Brown C.T."/>
            <person name="Hug L.A."/>
            <person name="Sharon I."/>
            <person name="Castelle C.J."/>
            <person name="Probst A.J."/>
            <person name="Thomas B.C."/>
            <person name="Singh A."/>
            <person name="Wilkins M.J."/>
            <person name="Karaoz U."/>
            <person name="Brodie E.L."/>
            <person name="Williams K.H."/>
            <person name="Hubbard S.S."/>
            <person name="Banfield J.F."/>
        </authorList>
    </citation>
    <scope>NUCLEOTIDE SEQUENCE [LARGE SCALE GENOMIC DNA]</scope>
</reference>
<keyword evidence="4" id="KW-0812">Transmembrane</keyword>
<feature type="transmembrane region" description="Helical" evidence="4">
    <location>
        <begin position="170"/>
        <end position="189"/>
    </location>
</feature>
<dbReference type="InterPro" id="IPR019734">
    <property type="entry name" value="TPR_rpt"/>
</dbReference>
<gene>
    <name evidence="5" type="ORF">A3D49_02110</name>
</gene>
<keyword evidence="4" id="KW-1133">Transmembrane helix</keyword>
<dbReference type="PROSITE" id="PS50005">
    <property type="entry name" value="TPR"/>
    <property type="match status" value="1"/>
</dbReference>
<name>A0A1G2TI65_9BACT</name>
<feature type="transmembrane region" description="Helical" evidence="4">
    <location>
        <begin position="413"/>
        <end position="436"/>
    </location>
</feature>
<accession>A0A1G2TI65</accession>
<feature type="transmembrane region" description="Helical" evidence="4">
    <location>
        <begin position="7"/>
        <end position="31"/>
    </location>
</feature>
<dbReference type="Proteomes" id="UP000177279">
    <property type="component" value="Unassembled WGS sequence"/>
</dbReference>
<feature type="transmembrane region" description="Helical" evidence="4">
    <location>
        <begin position="243"/>
        <end position="264"/>
    </location>
</feature>
<dbReference type="Pfam" id="PF13432">
    <property type="entry name" value="TPR_16"/>
    <property type="match status" value="1"/>
</dbReference>
<sequence length="768" mass="81946">MQQSHKLSFYVILATVFLLPLFFIPGGALAIGLAKSAILIFGVVLGTLVFTYELWGEGRFLMPKHAIMAAVAALPLVYLLSALLATPSSFSLFGYGFEAGTFGYMLLGTVLLVLISSVFADTSRILQAFSAFFISFAILSVFVAIKIILGGDALSLGNFFGNTGNPLGNWTDLSVAMGLVALLSALTIGMIPMKPLARGVLYIAFFLSAALLIILSFSASLALVLASSFALVFYMLKAEKRYGLCAISVVLPVFLGLISLVFLVNPNISGDKTLSSVVSETFGVNNTEVRPSLSATLSISKAVLSQVALLGSGPNTFGRDWLIYKDAQVNATPFWGVAFPTGVGFLPTQIATTGILGSALWLAFFVLFITLGVKTLSRLPESRAERFTAVFSLLAAAFLWAASFVYAPSGTMLVFAFVFTGLFLASILHAGIVPGYLLDLKRSSSARLARTVAIALVVIGALAIGWVGYGKTVAAYHFNKAVKLSNVDGTPLAKIEESLNKAIKVSPEDIYFVALSRLNFSRAQMAANSATGTPEENKAVFDESVKRSIEAARLAVSQNPGGFENWAALGGIYSALVPKPIMLEGAYESALYAYNEAARRNPSNPELPLLFARLELNKGDIDKARSYIRNSIALKEDYADAYIMLAQLEEMSGNTTAAIASAEKLAILLPDNAGIHFELGLLKYSSGNYDGAASSFNKALALSKDYANAKYYLGLSLAHLGRFAEAQSTLEELLPGNSDNVDLIAAVEAVKKNKIPPEPKQTTASQNQ</sequence>
<dbReference type="SMART" id="SM00028">
    <property type="entry name" value="TPR"/>
    <property type="match status" value="4"/>
</dbReference>
<dbReference type="EMBL" id="MHVS01000003">
    <property type="protein sequence ID" value="OHA96882.1"/>
    <property type="molecule type" value="Genomic_DNA"/>
</dbReference>
<dbReference type="AlphaFoldDB" id="A0A1G2TI65"/>
<feature type="transmembrane region" description="Helical" evidence="4">
    <location>
        <begin position="37"/>
        <end position="55"/>
    </location>
</feature>
<keyword evidence="1" id="KW-0677">Repeat</keyword>
<keyword evidence="4" id="KW-0472">Membrane</keyword>